<sequence>MVPVARMADIGLPRSASAKQYKPPDLRYRPSAVGGDSSGLIQVSLHQKRPSIGEYQTTCISKIYALNDKVLEAFESHNEKHLYSVAFYLGLKFVETALLEIPKHGYFYVQKFAQLRTKSSHDALRVTNQLQELVALQPDTLSKENAKLERLQFLATEQCERLSTYEAHRLQVQTELNLMQRREDNRLKSSKSTFRSTATSSNNTSTASSFSDCDIGSTLLACGESISSVFCPTLSMPTSKTKMFPPIPSSLSQQQQRNSAVPPPLYLDPLGRSRTAPSALFPPSSPVLTGPVSNSHFPPSPKSPLLNQASLMDEDDEEDDIEPDMNVAHLLEDSAYMDERHARLEPQSTVYLEEDNKLPPSYNDIFKLYNRGNQQVVGVQSSSVRCSETSESQHHLRTKSDIDLERALYLSGLEVMTNASHPGRAGVVVSADDEDVDNEAGGSKGGDERRDDAPPLYFHSDSGVGASFFSDDSSTISPPPGVMPRQASPEVSVDVLRRCYHEDFDALRSNGRVVISHIPTYQGRISGSTNGCTVIAPLMCIHHFHNDEVDKTMQIKRGEFVPDPELLDQIIVEVIDEEIPNILPAVRKNLGLQQDAFLIPSDAHESLMDQQYMCPEQFLTVCGGNILAEEHLDTLLDQLTKIGPKKIGATLFFHEHVIAILQLRQSPNTAWFDIIDSLPNRTTLRRREEGEEDQLASLTSGGSVFGSQQVFPGSKLSSNSSSGILSEDEWGDVDGTEIQMQQFLVDSIPLPQNAVRIRCMDRESLRASLRWYACSVLTPENASYIDNYEWNENLPDFDPRVFQAFIWQEA</sequence>
<feature type="region of interest" description="Disordered" evidence="1">
    <location>
        <begin position="181"/>
        <end position="208"/>
    </location>
</feature>
<reference evidence="2" key="2">
    <citation type="submission" date="2021-04" db="EMBL/GenBank/DDBJ databases">
        <authorList>
            <person name="Podell S."/>
        </authorList>
    </citation>
    <scope>NUCLEOTIDE SEQUENCE</scope>
    <source>
        <strain evidence="2">Hildebrandi</strain>
    </source>
</reference>
<evidence type="ECO:0000313" key="2">
    <source>
        <dbReference type="EMBL" id="KAG7372067.1"/>
    </source>
</evidence>
<dbReference type="OrthoDB" id="195548at2759"/>
<reference evidence="2" key="1">
    <citation type="journal article" date="2021" name="Sci. Rep.">
        <title>Diploid genomic architecture of Nitzschia inconspicua, an elite biomass production diatom.</title>
        <authorList>
            <person name="Oliver A."/>
            <person name="Podell S."/>
            <person name="Pinowska A."/>
            <person name="Traller J.C."/>
            <person name="Smith S.R."/>
            <person name="McClure R."/>
            <person name="Beliaev A."/>
            <person name="Bohutskyi P."/>
            <person name="Hill E.A."/>
            <person name="Rabines A."/>
            <person name="Zheng H."/>
            <person name="Allen L.Z."/>
            <person name="Kuo A."/>
            <person name="Grigoriev I.V."/>
            <person name="Allen A.E."/>
            <person name="Hazlebeck D."/>
            <person name="Allen E.E."/>
        </authorList>
    </citation>
    <scope>NUCLEOTIDE SEQUENCE</scope>
    <source>
        <strain evidence="2">Hildebrandi</strain>
    </source>
</reference>
<dbReference type="EMBL" id="JAGRRH010000003">
    <property type="protein sequence ID" value="KAG7372067.1"/>
    <property type="molecule type" value="Genomic_DNA"/>
</dbReference>
<proteinExistence type="predicted"/>
<protein>
    <submittedName>
        <fullName evidence="2">Uncharacterized protein</fullName>
    </submittedName>
</protein>
<organism evidence="2 3">
    <name type="scientific">Nitzschia inconspicua</name>
    <dbReference type="NCBI Taxonomy" id="303405"/>
    <lineage>
        <taxon>Eukaryota</taxon>
        <taxon>Sar</taxon>
        <taxon>Stramenopiles</taxon>
        <taxon>Ochrophyta</taxon>
        <taxon>Bacillariophyta</taxon>
        <taxon>Bacillariophyceae</taxon>
        <taxon>Bacillariophycidae</taxon>
        <taxon>Bacillariales</taxon>
        <taxon>Bacillariaceae</taxon>
        <taxon>Nitzschia</taxon>
    </lineage>
</organism>
<keyword evidence="3" id="KW-1185">Reference proteome</keyword>
<comment type="caution">
    <text evidence="2">The sequence shown here is derived from an EMBL/GenBank/DDBJ whole genome shotgun (WGS) entry which is preliminary data.</text>
</comment>
<feature type="region of interest" description="Disordered" evidence="1">
    <location>
        <begin position="430"/>
        <end position="453"/>
    </location>
</feature>
<dbReference type="AlphaFoldDB" id="A0A9K3M1F9"/>
<feature type="compositionally biased region" description="Low complexity" evidence="1">
    <location>
        <begin position="192"/>
        <end position="208"/>
    </location>
</feature>
<feature type="region of interest" description="Disordered" evidence="1">
    <location>
        <begin position="242"/>
        <end position="307"/>
    </location>
</feature>
<dbReference type="Proteomes" id="UP000693970">
    <property type="component" value="Unassembled WGS sequence"/>
</dbReference>
<gene>
    <name evidence="2" type="ORF">IV203_018210</name>
</gene>
<accession>A0A9K3M1F9</accession>
<evidence type="ECO:0000256" key="1">
    <source>
        <dbReference type="SAM" id="MobiDB-lite"/>
    </source>
</evidence>
<name>A0A9K3M1F9_9STRA</name>
<evidence type="ECO:0000313" key="3">
    <source>
        <dbReference type="Proteomes" id="UP000693970"/>
    </source>
</evidence>